<dbReference type="PANTHER" id="PTHR35192">
    <property type="entry name" value="PROTEIN, PUTATIVE-RELATED"/>
    <property type="match status" value="1"/>
</dbReference>
<dbReference type="STRING" id="1353952.A0A165IL05"/>
<name>A0A165IL05_9BASI</name>
<dbReference type="Pfam" id="PF21671">
    <property type="entry name" value="CPL1-like"/>
    <property type="match status" value="1"/>
</dbReference>
<reference evidence="3 4" key="1">
    <citation type="journal article" date="2016" name="Mol. Biol. Evol.">
        <title>Comparative Genomics of Early-Diverging Mushroom-Forming Fungi Provides Insights into the Origins of Lignocellulose Decay Capabilities.</title>
        <authorList>
            <person name="Nagy L.G."/>
            <person name="Riley R."/>
            <person name="Tritt A."/>
            <person name="Adam C."/>
            <person name="Daum C."/>
            <person name="Floudas D."/>
            <person name="Sun H."/>
            <person name="Yadav J.S."/>
            <person name="Pangilinan J."/>
            <person name="Larsson K.H."/>
            <person name="Matsuura K."/>
            <person name="Barry K."/>
            <person name="Labutti K."/>
            <person name="Kuo R."/>
            <person name="Ohm R.A."/>
            <person name="Bhattacharya S.S."/>
            <person name="Shirouzu T."/>
            <person name="Yoshinaga Y."/>
            <person name="Martin F.M."/>
            <person name="Grigoriev I.V."/>
            <person name="Hibbett D.S."/>
        </authorList>
    </citation>
    <scope>NUCLEOTIDE SEQUENCE [LARGE SCALE GENOMIC DNA]</scope>
    <source>
        <strain evidence="3 4">HHB12733</strain>
    </source>
</reference>
<gene>
    <name evidence="3" type="ORF">CALCODRAFT_448152</name>
</gene>
<dbReference type="PANTHER" id="PTHR35192:SF2">
    <property type="entry name" value="APPLE DOMAIN-CONTAINING PROTEIN"/>
    <property type="match status" value="1"/>
</dbReference>
<evidence type="ECO:0000259" key="2">
    <source>
        <dbReference type="Pfam" id="PF21671"/>
    </source>
</evidence>
<accession>A0A165IL05</accession>
<proteinExistence type="predicted"/>
<feature type="signal peptide" evidence="1">
    <location>
        <begin position="1"/>
        <end position="18"/>
    </location>
</feature>
<dbReference type="AlphaFoldDB" id="A0A165IL05"/>
<keyword evidence="1" id="KW-0732">Signal</keyword>
<dbReference type="InterPro" id="IPR048661">
    <property type="entry name" value="CPL1-like"/>
</dbReference>
<organism evidence="3 4">
    <name type="scientific">Calocera cornea HHB12733</name>
    <dbReference type="NCBI Taxonomy" id="1353952"/>
    <lineage>
        <taxon>Eukaryota</taxon>
        <taxon>Fungi</taxon>
        <taxon>Dikarya</taxon>
        <taxon>Basidiomycota</taxon>
        <taxon>Agaricomycotina</taxon>
        <taxon>Dacrymycetes</taxon>
        <taxon>Dacrymycetales</taxon>
        <taxon>Dacrymycetaceae</taxon>
        <taxon>Calocera</taxon>
    </lineage>
</organism>
<dbReference type="EMBL" id="KV423928">
    <property type="protein sequence ID" value="KZT60708.1"/>
    <property type="molecule type" value="Genomic_DNA"/>
</dbReference>
<feature type="domain" description="Protein CPL1-like" evidence="2">
    <location>
        <begin position="132"/>
        <end position="196"/>
    </location>
</feature>
<sequence>MFFTPLSAAALAVSGALASTIGFKRDLCGLVDSDLNLDVGLVTVDFGHIGPICLCISALPDFLSTNAVVGIPIQIFGDAEVEAALGALIGGSPVCNASPSTRKRDTYVFNDKMCPKGLSLCGVQSSWSNTNWECIDTKTDLESCGGCVMGVMGTPSSGVDCTAIEGVEDVACDGGKCQVFSCAPGYRVSDCGTTCVRTSHHT</sequence>
<protein>
    <recommendedName>
        <fullName evidence="2">Protein CPL1-like domain-containing protein</fullName>
    </recommendedName>
</protein>
<dbReference type="InParanoid" id="A0A165IL05"/>
<evidence type="ECO:0000256" key="1">
    <source>
        <dbReference type="SAM" id="SignalP"/>
    </source>
</evidence>
<keyword evidence="4" id="KW-1185">Reference proteome</keyword>
<dbReference type="OrthoDB" id="439917at2759"/>
<evidence type="ECO:0000313" key="4">
    <source>
        <dbReference type="Proteomes" id="UP000076842"/>
    </source>
</evidence>
<feature type="chain" id="PRO_5007859365" description="Protein CPL1-like domain-containing protein" evidence="1">
    <location>
        <begin position="19"/>
        <end position="202"/>
    </location>
</feature>
<dbReference type="Proteomes" id="UP000076842">
    <property type="component" value="Unassembled WGS sequence"/>
</dbReference>
<evidence type="ECO:0000313" key="3">
    <source>
        <dbReference type="EMBL" id="KZT60708.1"/>
    </source>
</evidence>
<dbReference type="InterPro" id="IPR038955">
    <property type="entry name" value="PriA/CPL1_fungi"/>
</dbReference>